<keyword evidence="2" id="KW-1185">Reference proteome</keyword>
<organism evidence="1 2">
    <name type="scientific">Zizania palustris</name>
    <name type="common">Northern wild rice</name>
    <dbReference type="NCBI Taxonomy" id="103762"/>
    <lineage>
        <taxon>Eukaryota</taxon>
        <taxon>Viridiplantae</taxon>
        <taxon>Streptophyta</taxon>
        <taxon>Embryophyta</taxon>
        <taxon>Tracheophyta</taxon>
        <taxon>Spermatophyta</taxon>
        <taxon>Magnoliopsida</taxon>
        <taxon>Liliopsida</taxon>
        <taxon>Poales</taxon>
        <taxon>Poaceae</taxon>
        <taxon>BOP clade</taxon>
        <taxon>Oryzoideae</taxon>
        <taxon>Oryzeae</taxon>
        <taxon>Zizaniinae</taxon>
        <taxon>Zizania</taxon>
    </lineage>
</organism>
<evidence type="ECO:0000313" key="1">
    <source>
        <dbReference type="EMBL" id="KAG8049431.1"/>
    </source>
</evidence>
<protein>
    <submittedName>
        <fullName evidence="1">Uncharacterized protein</fullName>
    </submittedName>
</protein>
<sequence>MHMNRLGETKQRRERTYVTADREALDQSNVAPSGIHTLSHAIGRQSPVASLSLSFPLSHSDFLKYTRIALSFTLSFPCGTQLPLLPRVECTQLAFLPRGERAQLLFFPLDEHAQQQCRLLFPMHVAASCFSHVVRTQLWFFSRAAHMQGSFFPRGAHAGKLFPTRRTCREAFSLFPARRACSADFSS</sequence>
<dbReference type="AlphaFoldDB" id="A0A8J5S429"/>
<evidence type="ECO:0000313" key="2">
    <source>
        <dbReference type="Proteomes" id="UP000729402"/>
    </source>
</evidence>
<name>A0A8J5S429_ZIZPA</name>
<reference evidence="1" key="1">
    <citation type="journal article" date="2021" name="bioRxiv">
        <title>Whole Genome Assembly and Annotation of Northern Wild Rice, Zizania palustris L., Supports a Whole Genome Duplication in the Zizania Genus.</title>
        <authorList>
            <person name="Haas M."/>
            <person name="Kono T."/>
            <person name="Macchietto M."/>
            <person name="Millas R."/>
            <person name="McGilp L."/>
            <person name="Shao M."/>
            <person name="Duquette J."/>
            <person name="Hirsch C.N."/>
            <person name="Kimball J."/>
        </authorList>
    </citation>
    <scope>NUCLEOTIDE SEQUENCE</scope>
    <source>
        <tissue evidence="1">Fresh leaf tissue</tissue>
    </source>
</reference>
<dbReference type="EMBL" id="JAAALK010000289">
    <property type="protein sequence ID" value="KAG8049431.1"/>
    <property type="molecule type" value="Genomic_DNA"/>
</dbReference>
<proteinExistence type="predicted"/>
<gene>
    <name evidence="1" type="ORF">GUJ93_ZPchr0009g864</name>
</gene>
<accession>A0A8J5S429</accession>
<dbReference type="Proteomes" id="UP000729402">
    <property type="component" value="Unassembled WGS sequence"/>
</dbReference>
<reference evidence="1" key="2">
    <citation type="submission" date="2021-02" db="EMBL/GenBank/DDBJ databases">
        <authorList>
            <person name="Kimball J.A."/>
            <person name="Haas M.W."/>
            <person name="Macchietto M."/>
            <person name="Kono T."/>
            <person name="Duquette J."/>
            <person name="Shao M."/>
        </authorList>
    </citation>
    <scope>NUCLEOTIDE SEQUENCE</scope>
    <source>
        <tissue evidence="1">Fresh leaf tissue</tissue>
    </source>
</reference>
<comment type="caution">
    <text evidence="1">The sequence shown here is derived from an EMBL/GenBank/DDBJ whole genome shotgun (WGS) entry which is preliminary data.</text>
</comment>